<evidence type="ECO:0000259" key="10">
    <source>
        <dbReference type="Pfam" id="PF13962"/>
    </source>
</evidence>
<dbReference type="Pfam" id="PF13962">
    <property type="entry name" value="PGG"/>
    <property type="match status" value="1"/>
</dbReference>
<dbReference type="OMA" id="SKCPDCC"/>
<dbReference type="STRING" id="74649.A0A2P6RL99"/>
<feature type="repeat" description="ANK" evidence="7">
    <location>
        <begin position="303"/>
        <end position="326"/>
    </location>
</feature>
<keyword evidence="5 7" id="KW-0040">ANK repeat</keyword>
<dbReference type="AlphaFoldDB" id="A0A2P6RL99"/>
<comment type="subcellular location">
    <subcellularLocation>
        <location evidence="1">Membrane</location>
        <topology evidence="1">Multi-pass membrane protein</topology>
    </subcellularLocation>
</comment>
<organism evidence="11 12">
    <name type="scientific">Rosa chinensis</name>
    <name type="common">China rose</name>
    <dbReference type="NCBI Taxonomy" id="74649"/>
    <lineage>
        <taxon>Eukaryota</taxon>
        <taxon>Viridiplantae</taxon>
        <taxon>Streptophyta</taxon>
        <taxon>Embryophyta</taxon>
        <taxon>Tracheophyta</taxon>
        <taxon>Spermatophyta</taxon>
        <taxon>Magnoliopsida</taxon>
        <taxon>eudicotyledons</taxon>
        <taxon>Gunneridae</taxon>
        <taxon>Pentapetalae</taxon>
        <taxon>rosids</taxon>
        <taxon>fabids</taxon>
        <taxon>Rosales</taxon>
        <taxon>Rosaceae</taxon>
        <taxon>Rosoideae</taxon>
        <taxon>Rosoideae incertae sedis</taxon>
        <taxon>Rosa</taxon>
    </lineage>
</organism>
<protein>
    <submittedName>
        <fullName evidence="11">Putative ankyrin repeat-containing domain, PGG domain, protein accelerated cell death 6</fullName>
    </submittedName>
</protein>
<feature type="transmembrane region" description="Helical" evidence="9">
    <location>
        <begin position="632"/>
        <end position="653"/>
    </location>
</feature>
<dbReference type="InterPro" id="IPR002110">
    <property type="entry name" value="Ankyrin_rpt"/>
</dbReference>
<gene>
    <name evidence="11" type="ORF">RchiOBHm_Chr2g0097241</name>
</gene>
<feature type="domain" description="PGG" evidence="10">
    <location>
        <begin position="483"/>
        <end position="592"/>
    </location>
</feature>
<evidence type="ECO:0000256" key="1">
    <source>
        <dbReference type="ARBA" id="ARBA00004141"/>
    </source>
</evidence>
<feature type="transmembrane region" description="Helical" evidence="9">
    <location>
        <begin position="599"/>
        <end position="620"/>
    </location>
</feature>
<evidence type="ECO:0000313" key="11">
    <source>
        <dbReference type="EMBL" id="PRQ47212.1"/>
    </source>
</evidence>
<evidence type="ECO:0000256" key="9">
    <source>
        <dbReference type="SAM" id="Phobius"/>
    </source>
</evidence>
<feature type="repeat" description="ANK" evidence="7">
    <location>
        <begin position="121"/>
        <end position="143"/>
    </location>
</feature>
<dbReference type="PROSITE" id="PS50088">
    <property type="entry name" value="ANK_REPEAT"/>
    <property type="match status" value="4"/>
</dbReference>
<dbReference type="InterPro" id="IPR036770">
    <property type="entry name" value="Ankyrin_rpt-contain_sf"/>
</dbReference>
<dbReference type="EMBL" id="PDCK01000040">
    <property type="protein sequence ID" value="PRQ47212.1"/>
    <property type="molecule type" value="Genomic_DNA"/>
</dbReference>
<evidence type="ECO:0000256" key="8">
    <source>
        <dbReference type="SAM" id="MobiDB-lite"/>
    </source>
</evidence>
<dbReference type="Proteomes" id="UP000238479">
    <property type="component" value="Chromosome 2"/>
</dbReference>
<feature type="repeat" description="ANK" evidence="7">
    <location>
        <begin position="268"/>
        <end position="300"/>
    </location>
</feature>
<dbReference type="GO" id="GO:0005886">
    <property type="term" value="C:plasma membrane"/>
    <property type="evidence" value="ECO:0007669"/>
    <property type="project" value="TreeGrafter"/>
</dbReference>
<name>A0A2P6RL99_ROSCH</name>
<evidence type="ECO:0000256" key="7">
    <source>
        <dbReference type="PROSITE-ProRule" id="PRU00023"/>
    </source>
</evidence>
<evidence type="ECO:0000256" key="3">
    <source>
        <dbReference type="ARBA" id="ARBA00022737"/>
    </source>
</evidence>
<evidence type="ECO:0000313" key="12">
    <source>
        <dbReference type="Proteomes" id="UP000238479"/>
    </source>
</evidence>
<keyword evidence="2 9" id="KW-0812">Transmembrane</keyword>
<reference evidence="11 12" key="1">
    <citation type="journal article" date="2018" name="Nat. Genet.">
        <title>The Rosa genome provides new insights in the design of modern roses.</title>
        <authorList>
            <person name="Bendahmane M."/>
        </authorList>
    </citation>
    <scope>NUCLEOTIDE SEQUENCE [LARGE SCALE GENOMIC DNA]</scope>
    <source>
        <strain evidence="12">cv. Old Blush</strain>
    </source>
</reference>
<keyword evidence="6 9" id="KW-0472">Membrane</keyword>
<dbReference type="PANTHER" id="PTHR24186:SF53">
    <property type="entry name" value="PGG DOMAIN-CONTAINING PROTEIN"/>
    <property type="match status" value="1"/>
</dbReference>
<evidence type="ECO:0000256" key="5">
    <source>
        <dbReference type="ARBA" id="ARBA00023043"/>
    </source>
</evidence>
<feature type="transmembrane region" description="Helical" evidence="9">
    <location>
        <begin position="570"/>
        <end position="587"/>
    </location>
</feature>
<accession>A0A2P6RL99</accession>
<dbReference type="PROSITE" id="PS50297">
    <property type="entry name" value="ANK_REP_REGION"/>
    <property type="match status" value="4"/>
</dbReference>
<keyword evidence="12" id="KW-1185">Reference proteome</keyword>
<dbReference type="InterPro" id="IPR026961">
    <property type="entry name" value="PGG_dom"/>
</dbReference>
<dbReference type="Gene3D" id="1.25.40.20">
    <property type="entry name" value="Ankyrin repeat-containing domain"/>
    <property type="match status" value="2"/>
</dbReference>
<sequence>MDQPSTSSDNESGEATQLEIEKDRAIAAKAESSQEVEAQDECLTGMDLPAYRAATTGNIDFLVLHGEHLSQILTPTKNTVLHIYIACAKRSRTSSKNTASINTVTRILDMCPGLLLQANERGDTTLHVAAKHGHDHIVEHLIKLARARQEEACCQLLIRTVNHDGDTALHEAVRFNHLTVVEILTRADPEALYSANDAGETPLYMAAQRGYNSLVSEILETCTNPSYEGPDGRTALHASVIYNDRDLTSKLLDYFTGDKALTKAVDKQGWTPLHFAAFFGHSLIVKHLLRADESAAYVRDKDDKKTALHIAVSKGHLDVMKELISHCPDCCELVDKRHQNVLHYAIENKRFEIQDFVQKDPWLSNVLLNGKDDNQNTPFHQLAASFYKFGHVSRAGSEIIDSSKDFISDARVDKMAFNKEHLTALDMIQANHSFSRLEKKYVQRLSSKVNSGRPGYHTVNDEIKGNKDKEIKIERKEATNQIVKELKQSHLIAATLIATVTFTAGMTMPGGYQSQKGRDQGFAVLTKNANFRVFILTNLIAMTLSSLAVFIHILVLLTAKQYTPFVQIRWVLHLTVWALIFMMVAFYNGTAAVLRDSLVATIAISIMSNMLVLVIMPFALFLNISTLNSTDAFYMFLVNIRVPTVFRFCMFHLRCAKNKIRSP</sequence>
<dbReference type="Pfam" id="PF13637">
    <property type="entry name" value="Ank_4"/>
    <property type="match status" value="1"/>
</dbReference>
<dbReference type="SMART" id="SM00248">
    <property type="entry name" value="ANK"/>
    <property type="match status" value="7"/>
</dbReference>
<comment type="caution">
    <text evidence="11">The sequence shown here is derived from an EMBL/GenBank/DDBJ whole genome shotgun (WGS) entry which is preliminary data.</text>
</comment>
<feature type="transmembrane region" description="Helical" evidence="9">
    <location>
        <begin position="533"/>
        <end position="558"/>
    </location>
</feature>
<dbReference type="Pfam" id="PF12796">
    <property type="entry name" value="Ank_2"/>
    <property type="match status" value="2"/>
</dbReference>
<dbReference type="PANTHER" id="PTHR24186">
    <property type="entry name" value="PROTEIN PHOSPHATASE 1 REGULATORY SUBUNIT"/>
    <property type="match status" value="1"/>
</dbReference>
<evidence type="ECO:0000256" key="2">
    <source>
        <dbReference type="ARBA" id="ARBA00022692"/>
    </source>
</evidence>
<feature type="transmembrane region" description="Helical" evidence="9">
    <location>
        <begin position="491"/>
        <end position="512"/>
    </location>
</feature>
<evidence type="ECO:0000256" key="4">
    <source>
        <dbReference type="ARBA" id="ARBA00022989"/>
    </source>
</evidence>
<keyword evidence="4 9" id="KW-1133">Transmembrane helix</keyword>
<keyword evidence="3" id="KW-0677">Repeat</keyword>
<feature type="region of interest" description="Disordered" evidence="8">
    <location>
        <begin position="1"/>
        <end position="21"/>
    </location>
</feature>
<feature type="repeat" description="ANK" evidence="7">
    <location>
        <begin position="164"/>
        <end position="184"/>
    </location>
</feature>
<evidence type="ECO:0000256" key="6">
    <source>
        <dbReference type="ARBA" id="ARBA00023136"/>
    </source>
</evidence>
<dbReference type="SUPFAM" id="SSF48403">
    <property type="entry name" value="Ankyrin repeat"/>
    <property type="match status" value="1"/>
</dbReference>
<feature type="compositionally biased region" description="Polar residues" evidence="8">
    <location>
        <begin position="1"/>
        <end position="15"/>
    </location>
</feature>
<dbReference type="Gramene" id="PRQ47212">
    <property type="protein sequence ID" value="PRQ47212"/>
    <property type="gene ID" value="RchiOBHm_Chr2g0097241"/>
</dbReference>
<proteinExistence type="predicted"/>